<feature type="disulfide bond" evidence="6">
    <location>
        <begin position="141"/>
        <end position="160"/>
    </location>
</feature>
<accession>A0A3P8ZEZ2</accession>
<keyword evidence="6" id="KW-1015">Disulfide bond</keyword>
<dbReference type="PANTHER" id="PTHR19282:SF380">
    <property type="entry name" value="TETRASPANIN-8"/>
    <property type="match status" value="1"/>
</dbReference>
<evidence type="ECO:0000256" key="2">
    <source>
        <dbReference type="ARBA" id="ARBA00006840"/>
    </source>
</evidence>
<protein>
    <recommendedName>
        <fullName evidence="7">Tetraspanin</fullName>
    </recommendedName>
</protein>
<dbReference type="AlphaFoldDB" id="A0A3P8ZEZ2"/>
<organism evidence="8 9">
    <name type="scientific">Esox lucius</name>
    <name type="common">Northern pike</name>
    <dbReference type="NCBI Taxonomy" id="8010"/>
    <lineage>
        <taxon>Eukaryota</taxon>
        <taxon>Metazoa</taxon>
        <taxon>Chordata</taxon>
        <taxon>Craniata</taxon>
        <taxon>Vertebrata</taxon>
        <taxon>Euteleostomi</taxon>
        <taxon>Actinopterygii</taxon>
        <taxon>Neopterygii</taxon>
        <taxon>Teleostei</taxon>
        <taxon>Protacanthopterygii</taxon>
        <taxon>Esociformes</taxon>
        <taxon>Esocidae</taxon>
        <taxon>Esox</taxon>
    </lineage>
</organism>
<evidence type="ECO:0000256" key="7">
    <source>
        <dbReference type="RuleBase" id="RU361218"/>
    </source>
</evidence>
<feature type="transmembrane region" description="Helical" evidence="7">
    <location>
        <begin position="77"/>
        <end position="103"/>
    </location>
</feature>
<dbReference type="PANTHER" id="PTHR19282">
    <property type="entry name" value="TETRASPANIN"/>
    <property type="match status" value="1"/>
</dbReference>
<name>A0A3P8ZEZ2_ESOLU</name>
<evidence type="ECO:0000313" key="9">
    <source>
        <dbReference type="Proteomes" id="UP000265140"/>
    </source>
</evidence>
<evidence type="ECO:0000256" key="3">
    <source>
        <dbReference type="ARBA" id="ARBA00022692"/>
    </source>
</evidence>
<feature type="transmembrane region" description="Helical" evidence="7">
    <location>
        <begin position="40"/>
        <end position="65"/>
    </location>
</feature>
<dbReference type="SUPFAM" id="SSF48652">
    <property type="entry name" value="Tetraspanin"/>
    <property type="match status" value="1"/>
</dbReference>
<dbReference type="PRINTS" id="PR00259">
    <property type="entry name" value="TMFOUR"/>
</dbReference>
<evidence type="ECO:0000256" key="4">
    <source>
        <dbReference type="ARBA" id="ARBA00022989"/>
    </source>
</evidence>
<dbReference type="PIRSF" id="PIRSF002419">
    <property type="entry name" value="Tetraspanin"/>
    <property type="match status" value="1"/>
</dbReference>
<dbReference type="InterPro" id="IPR018499">
    <property type="entry name" value="Tetraspanin/Peripherin"/>
</dbReference>
<evidence type="ECO:0000256" key="6">
    <source>
        <dbReference type="PIRSR" id="PIRSR002419-1"/>
    </source>
</evidence>
<sequence length="226" mass="24738">MGMAVDKCIKYLLFSFNLLFWISGIIILGIAIYLKVSSKTWFMGAIPGVNLLIAVGVIIMVLGFLGCCGAIRENRIMLMLFFILLLLIFILLLTAGILGAVGVRKVEKSIRNLIESSPPLWNQTLLFQTGVQFFEEQAKCCGLTNGPSDWGSTFPTSCWCDNKTEACQLTNGRPVYARPCVKVLTSFIVKGALIILGVAFGIAVLLIFGMAFSMTLYCQLVKTDGL</sequence>
<dbReference type="OMA" id="IAIWIRV"/>
<keyword evidence="3 7" id="KW-0812">Transmembrane</keyword>
<comment type="similarity">
    <text evidence="2 7">Belongs to the tetraspanin (TM4SF) family.</text>
</comment>
<proteinExistence type="inferred from homology"/>
<reference evidence="8" key="4">
    <citation type="submission" date="2025-09" db="UniProtKB">
        <authorList>
            <consortium name="Ensembl"/>
        </authorList>
    </citation>
    <scope>IDENTIFICATION</scope>
</reference>
<dbReference type="GO" id="GO:0005886">
    <property type="term" value="C:plasma membrane"/>
    <property type="evidence" value="ECO:0007669"/>
    <property type="project" value="TreeGrafter"/>
</dbReference>
<dbReference type="Proteomes" id="UP000265140">
    <property type="component" value="Chromosome 16"/>
</dbReference>
<feature type="transmembrane region" description="Helical" evidence="7">
    <location>
        <begin position="192"/>
        <end position="217"/>
    </location>
</feature>
<comment type="subcellular location">
    <subcellularLocation>
        <location evidence="1 7">Membrane</location>
        <topology evidence="1 7">Multi-pass membrane protein</topology>
    </subcellularLocation>
</comment>
<keyword evidence="4 7" id="KW-1133">Transmembrane helix</keyword>
<dbReference type="Ensembl" id="ENSELUT00000017417.3">
    <property type="protein sequence ID" value="ENSELUP00000026867.2"/>
    <property type="gene ID" value="ENSELUG00000002903.3"/>
</dbReference>
<dbReference type="InterPro" id="IPR008952">
    <property type="entry name" value="Tetraspanin_EC2_sf"/>
</dbReference>
<gene>
    <name evidence="8" type="primary">TSPAN8</name>
</gene>
<dbReference type="Bgee" id="ENSELUG00000002903">
    <property type="expression patterns" value="Expressed in nose and 3 other cell types or tissues"/>
</dbReference>
<reference evidence="9" key="1">
    <citation type="journal article" date="2014" name="PLoS ONE">
        <title>The genome and linkage map of the northern pike (Esox lucius): conserved synteny revealed between the salmonid sister group and the Neoteleostei.</title>
        <authorList>
            <person name="Rondeau E.B."/>
            <person name="Minkley D.R."/>
            <person name="Leong J.S."/>
            <person name="Messmer A.M."/>
            <person name="Jantzen J.R."/>
            <person name="von Schalburg K.R."/>
            <person name="Lemon C."/>
            <person name="Bird N.H."/>
            <person name="Koop B.F."/>
        </authorList>
    </citation>
    <scope>NUCLEOTIDE SEQUENCE</scope>
</reference>
<keyword evidence="9" id="KW-1185">Reference proteome</keyword>
<dbReference type="InParanoid" id="A0A3P8ZEZ2"/>
<dbReference type="GeneTree" id="ENSGT00940000158153"/>
<keyword evidence="5 7" id="KW-0472">Membrane</keyword>
<feature type="transmembrane region" description="Helical" evidence="7">
    <location>
        <begin position="12"/>
        <end position="34"/>
    </location>
</feature>
<evidence type="ECO:0000313" key="8">
    <source>
        <dbReference type="Ensembl" id="ENSELUP00000026867.2"/>
    </source>
</evidence>
<evidence type="ECO:0000256" key="1">
    <source>
        <dbReference type="ARBA" id="ARBA00004141"/>
    </source>
</evidence>
<dbReference type="InterPro" id="IPR000301">
    <property type="entry name" value="Tetraspanin_animals"/>
</dbReference>
<dbReference type="Pfam" id="PF00335">
    <property type="entry name" value="Tetraspanin"/>
    <property type="match status" value="1"/>
</dbReference>
<reference evidence="8" key="2">
    <citation type="submission" date="2020-02" db="EMBL/GenBank/DDBJ databases">
        <title>Esox lucius (northern pike) genome, fEsoLuc1, primary haplotype.</title>
        <authorList>
            <person name="Myers G."/>
            <person name="Karagic N."/>
            <person name="Meyer A."/>
            <person name="Pippel M."/>
            <person name="Reichard M."/>
            <person name="Winkler S."/>
            <person name="Tracey A."/>
            <person name="Sims Y."/>
            <person name="Howe K."/>
            <person name="Rhie A."/>
            <person name="Formenti G."/>
            <person name="Durbin R."/>
            <person name="Fedrigo O."/>
            <person name="Jarvis E.D."/>
        </authorList>
    </citation>
    <scope>NUCLEOTIDE SEQUENCE [LARGE SCALE GENOMIC DNA]</scope>
</reference>
<dbReference type="Gene3D" id="1.10.1450.10">
    <property type="entry name" value="Tetraspanin"/>
    <property type="match status" value="1"/>
</dbReference>
<evidence type="ECO:0000256" key="5">
    <source>
        <dbReference type="ARBA" id="ARBA00023136"/>
    </source>
</evidence>
<reference evidence="8" key="3">
    <citation type="submission" date="2025-08" db="UniProtKB">
        <authorList>
            <consortium name="Ensembl"/>
        </authorList>
    </citation>
    <scope>IDENTIFICATION</scope>
</reference>